<keyword evidence="4" id="KW-1185">Reference proteome</keyword>
<dbReference type="CDD" id="cd13641">
    <property type="entry name" value="PBP2_HisX_like"/>
    <property type="match status" value="1"/>
</dbReference>
<dbReference type="Proteomes" id="UP000193017">
    <property type="component" value="Chromosome"/>
</dbReference>
<reference evidence="3 4" key="1">
    <citation type="submission" date="2017-03" db="EMBL/GenBank/DDBJ databases">
        <title>Genome sequence of Paracoccus contaminans isolated from a water microcosm.</title>
        <authorList>
            <person name="Aurass P."/>
            <person name="Karste S."/>
            <person name="Trost E."/>
            <person name="Glaeser S.P."/>
            <person name="Kaempfer P."/>
            <person name="Flieger A."/>
        </authorList>
    </citation>
    <scope>NUCLEOTIDE SEQUENCE [LARGE SCALE GENOMIC DNA]</scope>
    <source>
        <strain evidence="4">RKI 16-01929T\LMG 29738T\CCM 8701T\CIP 111112T</strain>
    </source>
</reference>
<evidence type="ECO:0000313" key="4">
    <source>
        <dbReference type="Proteomes" id="UP000193017"/>
    </source>
</evidence>
<organism evidence="3 4">
    <name type="scientific">Paracoccus contaminans</name>
    <dbReference type="NCBI Taxonomy" id="1945662"/>
    <lineage>
        <taxon>Bacteria</taxon>
        <taxon>Pseudomonadati</taxon>
        <taxon>Pseudomonadota</taxon>
        <taxon>Alphaproteobacteria</taxon>
        <taxon>Rhodobacterales</taxon>
        <taxon>Paracoccaceae</taxon>
        <taxon>Paracoccus</taxon>
    </lineage>
</organism>
<dbReference type="STRING" id="1945662.B0A89_05580"/>
<evidence type="ECO:0000256" key="1">
    <source>
        <dbReference type="SAM" id="SignalP"/>
    </source>
</evidence>
<keyword evidence="1" id="KW-0732">Signal</keyword>
<feature type="chain" id="PRO_5012868186" evidence="1">
    <location>
        <begin position="22"/>
        <end position="333"/>
    </location>
</feature>
<evidence type="ECO:0000313" key="3">
    <source>
        <dbReference type="EMBL" id="ARJ69169.1"/>
    </source>
</evidence>
<dbReference type="OrthoDB" id="9786266at2"/>
<evidence type="ECO:0000259" key="2">
    <source>
        <dbReference type="Pfam" id="PF04069"/>
    </source>
</evidence>
<feature type="domain" description="ABC-type glycine betaine transport system substrate-binding" evidence="2">
    <location>
        <begin position="29"/>
        <end position="311"/>
    </location>
</feature>
<dbReference type="GO" id="GO:0022857">
    <property type="term" value="F:transmembrane transporter activity"/>
    <property type="evidence" value="ECO:0007669"/>
    <property type="project" value="InterPro"/>
</dbReference>
<proteinExistence type="predicted"/>
<dbReference type="GO" id="GO:0043190">
    <property type="term" value="C:ATP-binding cassette (ABC) transporter complex"/>
    <property type="evidence" value="ECO:0007669"/>
    <property type="project" value="InterPro"/>
</dbReference>
<sequence>MRTILTLAALGFGLAGAPALAQDQTCGDLSLSNMNWQSAEVLAALDQFILNKGYGCNAEIVAGDTVPSITSLIEQGRPEVVPEAWINLLPDLVAKAKDEGRIVYGAKALSDGGQQGWFVPKYFADAHPEITTIQELLKHPDLFPDPEKPGKGAIYNGPEGWGGTIVTTQMFKAYGAEAQGWNLIDTGSAAGLDGAIARAYENKQPIVAFYWEPTALLGKYAMVRLQHGAPLDDAEWERCTSKADCTDPKVNDWKADVVYTLISSDFAKRAPKDVIDYLDKRSWTNETVNRLMAWMSDNQSTGEDGAREFLRTQPDLWTQWVTPAAAEKIKAAL</sequence>
<dbReference type="RefSeq" id="WP_085377285.1">
    <property type="nucleotide sequence ID" value="NZ_CP020612.1"/>
</dbReference>
<dbReference type="InterPro" id="IPR007210">
    <property type="entry name" value="ABC_Gly_betaine_transp_sub-bd"/>
</dbReference>
<dbReference type="EMBL" id="CP020612">
    <property type="protein sequence ID" value="ARJ69169.1"/>
    <property type="molecule type" value="Genomic_DNA"/>
</dbReference>
<protein>
    <submittedName>
        <fullName evidence="3">ABC transporter substrate-binding protein</fullName>
    </submittedName>
</protein>
<dbReference type="KEGG" id="pcon:B0A89_05580"/>
<dbReference type="SUPFAM" id="SSF53850">
    <property type="entry name" value="Periplasmic binding protein-like II"/>
    <property type="match status" value="1"/>
</dbReference>
<dbReference type="Pfam" id="PF04069">
    <property type="entry name" value="OpuAC"/>
    <property type="match status" value="1"/>
</dbReference>
<dbReference type="AlphaFoldDB" id="A0A1W6CWL4"/>
<feature type="signal peptide" evidence="1">
    <location>
        <begin position="1"/>
        <end position="21"/>
    </location>
</feature>
<gene>
    <name evidence="3" type="ORF">B0A89_05580</name>
</gene>
<name>A0A1W6CWL4_9RHOB</name>
<dbReference type="Gene3D" id="3.40.190.100">
    <property type="entry name" value="Glycine betaine-binding periplasmic protein, domain 2"/>
    <property type="match status" value="1"/>
</dbReference>
<accession>A0A1W6CWL4</accession>
<dbReference type="Gene3D" id="3.10.105.10">
    <property type="entry name" value="Dipeptide-binding Protein, Domain 3"/>
    <property type="match status" value="1"/>
</dbReference>